<dbReference type="SUPFAM" id="SSF54060">
    <property type="entry name" value="His-Me finger endonucleases"/>
    <property type="match status" value="1"/>
</dbReference>
<proteinExistence type="predicted"/>
<accession>A0ABT3GYP3</accession>
<feature type="region of interest" description="Disordered" evidence="1">
    <location>
        <begin position="81"/>
        <end position="101"/>
    </location>
</feature>
<keyword evidence="4" id="KW-1185">Reference proteome</keyword>
<dbReference type="Pfam" id="PF13392">
    <property type="entry name" value="HNH_3"/>
    <property type="match status" value="1"/>
</dbReference>
<keyword evidence="3" id="KW-0255">Endonuclease</keyword>
<reference evidence="3 4" key="1">
    <citation type="submission" date="2022-10" db="EMBL/GenBank/DDBJ databases">
        <title>Pararhodobacter sp. nov., isolated from marine algae.</title>
        <authorList>
            <person name="Choi B.J."/>
            <person name="Kim J.M."/>
            <person name="Lee J.K."/>
            <person name="Choi D.G."/>
            <person name="Jeon C.O."/>
        </authorList>
    </citation>
    <scope>NUCLEOTIDE SEQUENCE [LARGE SCALE GENOMIC DNA]</scope>
    <source>
        <strain evidence="3 4">ZQ420</strain>
    </source>
</reference>
<evidence type="ECO:0000256" key="1">
    <source>
        <dbReference type="SAM" id="MobiDB-lite"/>
    </source>
</evidence>
<dbReference type="RefSeq" id="WP_264505631.1">
    <property type="nucleotide sequence ID" value="NZ_JAPDFL010000001.1"/>
</dbReference>
<protein>
    <submittedName>
        <fullName evidence="3">HNH endonuclease</fullName>
    </submittedName>
</protein>
<sequence length="210" mass="24090">MKGQSIPYSDAELRWIKRNRDLPRRDLHTKFCALFDRKDVSRINLTALCKRKGWLTGRTGCYEKGRVPENKGKRMPYNERSAATQFKSGQRPHTWRGPGHESTDKDGYVWLIVAETNPHTGADTRRVMKHRWLWEQANGPVPDGHVLKALDGDRGNTDPSNWRVIPRALLPRLTGRFGRDYDAAPDELKPLIMATAELAQIASEKRKRHG</sequence>
<name>A0ABT3GYP3_9RHOB</name>
<evidence type="ECO:0000313" key="4">
    <source>
        <dbReference type="Proteomes" id="UP001208938"/>
    </source>
</evidence>
<keyword evidence="3" id="KW-0540">Nuclease</keyword>
<dbReference type="InterPro" id="IPR044925">
    <property type="entry name" value="His-Me_finger_sf"/>
</dbReference>
<evidence type="ECO:0000313" key="3">
    <source>
        <dbReference type="EMBL" id="MCW1932647.1"/>
    </source>
</evidence>
<dbReference type="InterPro" id="IPR003615">
    <property type="entry name" value="HNH_nuc"/>
</dbReference>
<gene>
    <name evidence="3" type="ORF">OKW52_10355</name>
</gene>
<evidence type="ECO:0000259" key="2">
    <source>
        <dbReference type="Pfam" id="PF13392"/>
    </source>
</evidence>
<organism evidence="3 4">
    <name type="scientific">Pararhodobacter zhoushanensis</name>
    <dbReference type="NCBI Taxonomy" id="2479545"/>
    <lineage>
        <taxon>Bacteria</taxon>
        <taxon>Pseudomonadati</taxon>
        <taxon>Pseudomonadota</taxon>
        <taxon>Alphaproteobacteria</taxon>
        <taxon>Rhodobacterales</taxon>
        <taxon>Paracoccaceae</taxon>
        <taxon>Pararhodobacter</taxon>
    </lineage>
</organism>
<dbReference type="GO" id="GO:0004519">
    <property type="term" value="F:endonuclease activity"/>
    <property type="evidence" value="ECO:0007669"/>
    <property type="project" value="UniProtKB-KW"/>
</dbReference>
<feature type="domain" description="HNH nuclease" evidence="2">
    <location>
        <begin position="128"/>
        <end position="167"/>
    </location>
</feature>
<dbReference type="Proteomes" id="UP001208938">
    <property type="component" value="Unassembled WGS sequence"/>
</dbReference>
<keyword evidence="3" id="KW-0378">Hydrolase</keyword>
<comment type="caution">
    <text evidence="3">The sequence shown here is derived from an EMBL/GenBank/DDBJ whole genome shotgun (WGS) entry which is preliminary data.</text>
</comment>
<dbReference type="EMBL" id="JAPDFL010000001">
    <property type="protein sequence ID" value="MCW1932647.1"/>
    <property type="molecule type" value="Genomic_DNA"/>
</dbReference>